<keyword evidence="3" id="KW-1185">Reference proteome</keyword>
<dbReference type="Gene3D" id="3.40.50.300">
    <property type="entry name" value="P-loop containing nucleotide triphosphate hydrolases"/>
    <property type="match status" value="1"/>
</dbReference>
<dbReference type="InterPro" id="IPR027417">
    <property type="entry name" value="P-loop_NTPase"/>
</dbReference>
<dbReference type="RefSeq" id="WP_406189089.1">
    <property type="nucleotide sequence ID" value="NZ_CP108135.1"/>
</dbReference>
<organism evidence="2 3">
    <name type="scientific">[Kitasatospora] papulosa</name>
    <dbReference type="NCBI Taxonomy" id="1464011"/>
    <lineage>
        <taxon>Bacteria</taxon>
        <taxon>Bacillati</taxon>
        <taxon>Actinomycetota</taxon>
        <taxon>Actinomycetes</taxon>
        <taxon>Kitasatosporales</taxon>
        <taxon>Streptomycetaceae</taxon>
        <taxon>Streptomyces</taxon>
    </lineage>
</organism>
<evidence type="ECO:0000313" key="3">
    <source>
        <dbReference type="Proteomes" id="UP001622496"/>
    </source>
</evidence>
<evidence type="ECO:0000256" key="1">
    <source>
        <dbReference type="SAM" id="MobiDB-lite"/>
    </source>
</evidence>
<proteinExistence type="predicted"/>
<feature type="region of interest" description="Disordered" evidence="1">
    <location>
        <begin position="1288"/>
        <end position="1310"/>
    </location>
</feature>
<accession>A0ABZ1KDF9</accession>
<name>A0ABZ1KDF9_9ACTN</name>
<evidence type="ECO:0000313" key="2">
    <source>
        <dbReference type="EMBL" id="WTP69608.1"/>
    </source>
</evidence>
<dbReference type="SUPFAM" id="SSF52540">
    <property type="entry name" value="P-loop containing nucleoside triphosphate hydrolases"/>
    <property type="match status" value="1"/>
</dbReference>
<feature type="compositionally biased region" description="Basic residues" evidence="1">
    <location>
        <begin position="1301"/>
        <end position="1310"/>
    </location>
</feature>
<sequence length="1310" mass="140924">MLYETAKMALEQLTDDRAMERVALRVLRKRYPNLRLTSATGDTGLDGYDRPLFEDEIGVALWVSMQRTWTTKLTIELEKHKQHGRTAPAIFVTNRSTNDISKKKQRDRAKNDFGVNLEILDLGDLVVELESDDLRWVAEAELGVRPRRPRALATAEVYLDRLSRTVPGMAAELRGTAEIENQLRARLAPESSEDRVVVVEGLGGSGKTRIAIETARSVATTLIVPSGAPFTLDSFTEVGLDAPLILVIDDAHRSQSLAAVAAMLADQRFDRVRLVLTVRPGQRARTLYAAGAENRVGAPVVLRRLDRPDIDTIITDHGIQREEFRKAVITLAGGNPLLAHTACQVALSNGKFDWSDASDLLRELVADRLRALDDPDLHRTVAVGLALLTKAGDLAGHHGGQDIAVLHGAVSGLPSEPDRLDRILDNLADAGLVDTPPYTFRPDLAAAVVLADALTPGAMVRLDTNAALRHLATRSGLAPGLTPQEHADVLEDATRRFDPQIGVLAAAACDSGNQAAASAITTFVLGLLPEDAHLGHWASVVRLASQAAPADPTLLAQLTERLARRWPVPASEQLWGDTDAVAYYRFELDRLCEEFARLAGRTNPGTTPAAVASVLDIAWLVDAARPVFGGHQPDTLLRTFHAWTGPRNWHNGQALMDRRGALLGAISRWVRDRTDEPPLGLDPADAAKRGPESVARVLLAALQPYLTVTVELVQRGTPEQANTLSISTAALPDLPETRHQLDQALDLLEPLLAEPALHQPEHLNLLNALVAVPEQLRQAAGRGLAGNHHQTLPARAEQILMEAASRFAEKIAARWTDLPLSVRRRAVEAALGTGTRRTDLAGAAASGEPIAVAALSDPALLHLLVVQPPNTFTANWAEDVATQKSTAVTLAGQLTTAQAIDLLEAADPSFFGTAHEVLPAFAAAVGESATDADPVLDRIASGPLPGDAALLAGLATQHTDRVWQWVSEHAGDPRLAGLALAMADDHPEQEAQLLRTLADAATGTEATEPAAICTQVARHTWHCTRSAEDRLERLALLGTQGPDQAVPAVLEAIGMVLHSSAPVDPAAVNACVAVLERGLTTDTTGLLNNDSLGLISHGVIQIARRSPEWFAQVLAGHVLGGRRLPASWTEHLESLDIAVRDEITAAFERCWSTAPAIALNDSVEDVLCETFTAIGKDTDAWSRALVEWADGPPSARRRAAKAVHLAWSSSTWVQVVPELLVAGLAPESQELILHGLVAVNAVFTDLDAVIRPRREAAEKLKSYPDALVQAFATTALERLDSSASDFRGMQQRSRTGYPHLIRNRHQPGSA</sequence>
<dbReference type="EMBL" id="CP108135">
    <property type="protein sequence ID" value="WTP69608.1"/>
    <property type="molecule type" value="Genomic_DNA"/>
</dbReference>
<reference evidence="2 3" key="1">
    <citation type="submission" date="2022-10" db="EMBL/GenBank/DDBJ databases">
        <title>The complete genomes of actinobacterial strains from the NBC collection.</title>
        <authorList>
            <person name="Joergensen T.S."/>
            <person name="Alvarez Arevalo M."/>
            <person name="Sterndorff E.B."/>
            <person name="Faurdal D."/>
            <person name="Vuksanovic O."/>
            <person name="Mourched A.-S."/>
            <person name="Charusanti P."/>
            <person name="Shaw S."/>
            <person name="Blin K."/>
            <person name="Weber T."/>
        </authorList>
    </citation>
    <scope>NUCLEOTIDE SEQUENCE [LARGE SCALE GENOMIC DNA]</scope>
    <source>
        <strain evidence="2 3">NBC_00185</strain>
    </source>
</reference>
<evidence type="ECO:0008006" key="4">
    <source>
        <dbReference type="Google" id="ProtNLM"/>
    </source>
</evidence>
<gene>
    <name evidence="2" type="ORF">OG560_30940</name>
</gene>
<dbReference type="Proteomes" id="UP001622496">
    <property type="component" value="Chromosome"/>
</dbReference>
<protein>
    <recommendedName>
        <fullName evidence="4">Restriction endonuclease</fullName>
    </recommendedName>
</protein>